<dbReference type="InterPro" id="IPR036165">
    <property type="entry name" value="YefM-like_sf"/>
</dbReference>
<keyword evidence="4" id="KW-1185">Reference proteome</keyword>
<evidence type="ECO:0000313" key="3">
    <source>
        <dbReference type="EMBL" id="SJZ61327.1"/>
    </source>
</evidence>
<name>A0A1T4M364_9FIRM</name>
<proteinExistence type="inferred from homology"/>
<organism evidence="3 4">
    <name type="scientific">Anaerorhabdus furcosa</name>
    <dbReference type="NCBI Taxonomy" id="118967"/>
    <lineage>
        <taxon>Bacteria</taxon>
        <taxon>Bacillati</taxon>
        <taxon>Bacillota</taxon>
        <taxon>Erysipelotrichia</taxon>
        <taxon>Erysipelotrichales</taxon>
        <taxon>Erysipelotrichaceae</taxon>
        <taxon>Anaerorhabdus</taxon>
    </lineage>
</organism>
<reference evidence="4" key="1">
    <citation type="submission" date="2017-02" db="EMBL/GenBank/DDBJ databases">
        <authorList>
            <person name="Varghese N."/>
            <person name="Submissions S."/>
        </authorList>
    </citation>
    <scope>NUCLEOTIDE SEQUENCE [LARGE SCALE GENOMIC DNA]</scope>
    <source>
        <strain evidence="4">ATCC 25662</strain>
    </source>
</reference>
<dbReference type="STRING" id="118967.SAMN02745191_1164"/>
<gene>
    <name evidence="3" type="ORF">SAMN02745191_1164</name>
</gene>
<evidence type="ECO:0000313" key="4">
    <source>
        <dbReference type="Proteomes" id="UP000243297"/>
    </source>
</evidence>
<dbReference type="EMBL" id="FUWY01000002">
    <property type="protein sequence ID" value="SJZ61327.1"/>
    <property type="molecule type" value="Genomic_DNA"/>
</dbReference>
<dbReference type="InterPro" id="IPR006442">
    <property type="entry name" value="Antitoxin_Phd/YefM"/>
</dbReference>
<dbReference type="Proteomes" id="UP000243297">
    <property type="component" value="Unassembled WGS sequence"/>
</dbReference>
<comment type="similarity">
    <text evidence="1 2">Belongs to the phD/YefM antitoxin family.</text>
</comment>
<dbReference type="Gene3D" id="3.40.1620.10">
    <property type="entry name" value="YefM-like domain"/>
    <property type="match status" value="1"/>
</dbReference>
<dbReference type="SUPFAM" id="SSF143120">
    <property type="entry name" value="YefM-like"/>
    <property type="match status" value="1"/>
</dbReference>
<protein>
    <recommendedName>
        <fullName evidence="2">Antitoxin</fullName>
    </recommendedName>
</protein>
<dbReference type="Pfam" id="PF02604">
    <property type="entry name" value="PhdYeFM_antitox"/>
    <property type="match status" value="1"/>
</dbReference>
<dbReference type="OrthoDB" id="1524837at2"/>
<evidence type="ECO:0000256" key="1">
    <source>
        <dbReference type="ARBA" id="ARBA00009981"/>
    </source>
</evidence>
<dbReference type="RefSeq" id="WP_078711571.1">
    <property type="nucleotide sequence ID" value="NZ_FUWY01000002.1"/>
</dbReference>
<sequence length="83" mass="9577">MATVNATNLRKNLYETLDTTIKYNETITVNTKNGNAIIISEDEYNSLVETVYLTSLPNYVKEIKKADKEPINKCKKYIKGEEW</sequence>
<accession>A0A1T4M364</accession>
<evidence type="ECO:0000256" key="2">
    <source>
        <dbReference type="RuleBase" id="RU362080"/>
    </source>
</evidence>
<dbReference type="AlphaFoldDB" id="A0A1T4M364"/>
<comment type="function">
    <text evidence="2">Antitoxin component of a type II toxin-antitoxin (TA) system.</text>
</comment>